<evidence type="ECO:0000256" key="1">
    <source>
        <dbReference type="SAM" id="Phobius"/>
    </source>
</evidence>
<evidence type="ECO:0000313" key="3">
    <source>
        <dbReference type="Proteomes" id="UP000199120"/>
    </source>
</evidence>
<sequence length="189" mass="21199">MESISWFWPWMESNFGKNAATVLFTNFFAALFAALLIRLCSKLAPDLNSRFQNYLIFCLGALLGWGLGMFLAPYGAQDQTAFAQMGQLASVFISGYALSKFDRFIEASMFDEKKPRVDSWIKVGLFVATALLALLTVVTNRLYFRPDGISEQFNFSLGGEVVTHKYSIANLSDAVYVDLLRSEDVAPRR</sequence>
<dbReference type="Proteomes" id="UP000199120">
    <property type="component" value="Unassembled WGS sequence"/>
</dbReference>
<organism evidence="2 3">
    <name type="scientific">Paraburkholderia caballeronis</name>
    <dbReference type="NCBI Taxonomy" id="416943"/>
    <lineage>
        <taxon>Bacteria</taxon>
        <taxon>Pseudomonadati</taxon>
        <taxon>Pseudomonadota</taxon>
        <taxon>Betaproteobacteria</taxon>
        <taxon>Burkholderiales</taxon>
        <taxon>Burkholderiaceae</taxon>
        <taxon>Paraburkholderia</taxon>
    </lineage>
</organism>
<feature type="transmembrane region" description="Helical" evidence="1">
    <location>
        <begin position="53"/>
        <end position="75"/>
    </location>
</feature>
<accession>A0A1H7GVI5</accession>
<dbReference type="EMBL" id="FOAJ01000002">
    <property type="protein sequence ID" value="SEK42193.1"/>
    <property type="molecule type" value="Genomic_DNA"/>
</dbReference>
<keyword evidence="3" id="KW-1185">Reference proteome</keyword>
<dbReference type="OrthoDB" id="9804439at2"/>
<feature type="transmembrane region" description="Helical" evidence="1">
    <location>
        <begin position="20"/>
        <end position="41"/>
    </location>
</feature>
<keyword evidence="1" id="KW-0472">Membrane</keyword>
<dbReference type="RefSeq" id="WP_143040634.1">
    <property type="nucleotide sequence ID" value="NZ_FNSR01000001.1"/>
</dbReference>
<proteinExistence type="predicted"/>
<protein>
    <submittedName>
        <fullName evidence="2">Uncharacterized protein</fullName>
    </submittedName>
</protein>
<evidence type="ECO:0000313" key="2">
    <source>
        <dbReference type="EMBL" id="SEK42193.1"/>
    </source>
</evidence>
<reference evidence="3" key="1">
    <citation type="submission" date="2016-10" db="EMBL/GenBank/DDBJ databases">
        <authorList>
            <person name="Varghese N."/>
            <person name="Submissions S."/>
        </authorList>
    </citation>
    <scope>NUCLEOTIDE SEQUENCE [LARGE SCALE GENOMIC DNA]</scope>
    <source>
        <strain evidence="3">LMG 26416</strain>
    </source>
</reference>
<feature type="transmembrane region" description="Helical" evidence="1">
    <location>
        <begin position="120"/>
        <end position="144"/>
    </location>
</feature>
<name>A0A1H7GVI5_9BURK</name>
<gene>
    <name evidence="2" type="ORF">SAMN05192542_10229</name>
</gene>
<keyword evidence="1" id="KW-1133">Transmembrane helix</keyword>
<keyword evidence="1" id="KW-0812">Transmembrane</keyword>
<dbReference type="AlphaFoldDB" id="A0A1H7GVI5"/>
<feature type="transmembrane region" description="Helical" evidence="1">
    <location>
        <begin position="81"/>
        <end position="99"/>
    </location>
</feature>